<evidence type="ECO:0000256" key="5">
    <source>
        <dbReference type="ARBA" id="ARBA00022989"/>
    </source>
</evidence>
<dbReference type="PROSITE" id="PS51450">
    <property type="entry name" value="LRR"/>
    <property type="match status" value="1"/>
</dbReference>
<accession>A0A7J7MVY8</accession>
<keyword evidence="2" id="KW-0433">Leucine-rich repeat</keyword>
<dbReference type="Pfam" id="PF00560">
    <property type="entry name" value="LRR_1"/>
    <property type="match status" value="1"/>
</dbReference>
<organism evidence="7 8">
    <name type="scientific">Kingdonia uniflora</name>
    <dbReference type="NCBI Taxonomy" id="39325"/>
    <lineage>
        <taxon>Eukaryota</taxon>
        <taxon>Viridiplantae</taxon>
        <taxon>Streptophyta</taxon>
        <taxon>Embryophyta</taxon>
        <taxon>Tracheophyta</taxon>
        <taxon>Spermatophyta</taxon>
        <taxon>Magnoliopsida</taxon>
        <taxon>Ranunculales</taxon>
        <taxon>Circaeasteraceae</taxon>
        <taxon>Kingdonia</taxon>
    </lineage>
</organism>
<gene>
    <name evidence="7" type="ORF">GIB67_042043</name>
</gene>
<dbReference type="EMBL" id="JACGCM010001210">
    <property type="protein sequence ID" value="KAF6158962.1"/>
    <property type="molecule type" value="Genomic_DNA"/>
</dbReference>
<keyword evidence="5" id="KW-1133">Transmembrane helix</keyword>
<keyword evidence="4" id="KW-0677">Repeat</keyword>
<evidence type="ECO:0000256" key="4">
    <source>
        <dbReference type="ARBA" id="ARBA00022737"/>
    </source>
</evidence>
<dbReference type="Gene3D" id="3.80.10.10">
    <property type="entry name" value="Ribonuclease Inhibitor"/>
    <property type="match status" value="1"/>
</dbReference>
<dbReference type="SUPFAM" id="SSF52058">
    <property type="entry name" value="L domain-like"/>
    <property type="match status" value="1"/>
</dbReference>
<dbReference type="AlphaFoldDB" id="A0A7J7MVY8"/>
<dbReference type="InterPro" id="IPR032675">
    <property type="entry name" value="LRR_dom_sf"/>
</dbReference>
<proteinExistence type="predicted"/>
<dbReference type="PANTHER" id="PTHR27008:SF592">
    <property type="entry name" value="LEUCINE-RICH REPEAT RECEPTOR-LIKE PROTEIN KINASE FAMILY PROTEIN-RELATED"/>
    <property type="match status" value="1"/>
</dbReference>
<evidence type="ECO:0000256" key="1">
    <source>
        <dbReference type="ARBA" id="ARBA00004370"/>
    </source>
</evidence>
<comment type="subcellular location">
    <subcellularLocation>
        <location evidence="1">Membrane</location>
    </subcellularLocation>
</comment>
<dbReference type="OrthoDB" id="1744235at2759"/>
<evidence type="ECO:0000313" key="7">
    <source>
        <dbReference type="EMBL" id="KAF6158962.1"/>
    </source>
</evidence>
<keyword evidence="8" id="KW-1185">Reference proteome</keyword>
<dbReference type="GO" id="GO:0016020">
    <property type="term" value="C:membrane"/>
    <property type="evidence" value="ECO:0007669"/>
    <property type="project" value="UniProtKB-SubCell"/>
</dbReference>
<protein>
    <submittedName>
        <fullName evidence="7">Uncharacterized protein</fullName>
    </submittedName>
</protein>
<evidence type="ECO:0000256" key="3">
    <source>
        <dbReference type="ARBA" id="ARBA00022692"/>
    </source>
</evidence>
<dbReference type="InterPro" id="IPR001611">
    <property type="entry name" value="Leu-rich_rpt"/>
</dbReference>
<keyword evidence="3" id="KW-0812">Transmembrane</keyword>
<dbReference type="Proteomes" id="UP000541444">
    <property type="component" value="Unassembled WGS sequence"/>
</dbReference>
<dbReference type="PANTHER" id="PTHR27008">
    <property type="entry name" value="OS04G0122200 PROTEIN"/>
    <property type="match status" value="1"/>
</dbReference>
<keyword evidence="6" id="KW-0472">Membrane</keyword>
<sequence>MLTGEIPPKLGSGILYNLQELYFLNNQLFGQILVALSNLSQLTLLDLSLNNLTCDVPTDLRKLNKLEILYLHNNFLISDSSLRFLTALTNCSLLKKLHLGSNLFKGRLPVSIDTLIQSLYYFNLLDNRITGEPPEEIGILSSLVRLTFLSNMSGEIPTTIGKFVLSQTLDLGMNKLEGPIPRNMEMMAHLGLLSLKRYLISGSIPSSLGNLSQLRYLDLSHNPNLKNHSHRPHALLSADATRFII</sequence>
<evidence type="ECO:0000256" key="6">
    <source>
        <dbReference type="ARBA" id="ARBA00023136"/>
    </source>
</evidence>
<name>A0A7J7MVY8_9MAGN</name>
<dbReference type="InterPro" id="IPR051809">
    <property type="entry name" value="Plant_receptor-like_S/T_kinase"/>
</dbReference>
<evidence type="ECO:0000313" key="8">
    <source>
        <dbReference type="Proteomes" id="UP000541444"/>
    </source>
</evidence>
<evidence type="ECO:0000256" key="2">
    <source>
        <dbReference type="ARBA" id="ARBA00022614"/>
    </source>
</evidence>
<comment type="caution">
    <text evidence="7">The sequence shown here is derived from an EMBL/GenBank/DDBJ whole genome shotgun (WGS) entry which is preliminary data.</text>
</comment>
<reference evidence="7 8" key="1">
    <citation type="journal article" date="2020" name="IScience">
        <title>Genome Sequencing of the Endangered Kingdonia uniflora (Circaeasteraceae, Ranunculales) Reveals Potential Mechanisms of Evolutionary Specialization.</title>
        <authorList>
            <person name="Sun Y."/>
            <person name="Deng T."/>
            <person name="Zhang A."/>
            <person name="Moore M.J."/>
            <person name="Landis J.B."/>
            <person name="Lin N."/>
            <person name="Zhang H."/>
            <person name="Zhang X."/>
            <person name="Huang J."/>
            <person name="Zhang X."/>
            <person name="Sun H."/>
            <person name="Wang H."/>
        </authorList>
    </citation>
    <scope>NUCLEOTIDE SEQUENCE [LARGE SCALE GENOMIC DNA]</scope>
    <source>
        <strain evidence="7">TB1705</strain>
        <tissue evidence="7">Leaf</tissue>
    </source>
</reference>